<dbReference type="CDD" id="cd09607">
    <property type="entry name" value="M3B_PepF"/>
    <property type="match status" value="1"/>
</dbReference>
<dbReference type="NCBIfam" id="TIGR02290">
    <property type="entry name" value="M3_fam_3"/>
    <property type="match status" value="1"/>
</dbReference>
<dbReference type="InterPro" id="IPR001333">
    <property type="entry name" value="Peptidase_M32_Taq"/>
</dbReference>
<evidence type="ECO:0000256" key="2">
    <source>
        <dbReference type="ARBA" id="ARBA00022723"/>
    </source>
</evidence>
<dbReference type="Proteomes" id="UP001256827">
    <property type="component" value="Chromosome"/>
</dbReference>
<reference evidence="9 10" key="1">
    <citation type="submission" date="2023-09" db="EMBL/GenBank/DDBJ databases">
        <title>Complete Genome and Methylome dissection of Bacillus brevis NEB573 original source of BbsI restriction endonuclease.</title>
        <authorList>
            <person name="Fomenkov A."/>
            <person name="Roberts R.D."/>
        </authorList>
    </citation>
    <scope>NUCLEOTIDE SEQUENCE [LARGE SCALE GENOMIC DNA]</scope>
    <source>
        <strain evidence="9 10">NEB573</strain>
    </source>
</reference>
<evidence type="ECO:0000256" key="4">
    <source>
        <dbReference type="ARBA" id="ARBA00022833"/>
    </source>
</evidence>
<evidence type="ECO:0000259" key="7">
    <source>
        <dbReference type="Pfam" id="PF01432"/>
    </source>
</evidence>
<dbReference type="InterPro" id="IPR013647">
    <property type="entry name" value="OligopepF_N_dom"/>
</dbReference>
<dbReference type="EMBL" id="CP134050">
    <property type="protein sequence ID" value="WNC17358.1"/>
    <property type="molecule type" value="Genomic_DNA"/>
</dbReference>
<name>A0ABY9TBP7_BREBE</name>
<evidence type="ECO:0000259" key="8">
    <source>
        <dbReference type="Pfam" id="PF08439"/>
    </source>
</evidence>
<dbReference type="PANTHER" id="PTHR34217">
    <property type="entry name" value="METAL-DEPENDENT CARBOXYPEPTIDASE"/>
    <property type="match status" value="1"/>
</dbReference>
<sequence length="594" mass="67256">MNMRWNLDVLYTSFDSPECRQDWDKLCREMDEIKNWAAKELSSQDDAVVKMEAYLAKMTSILQTQTRLYSYAELTASVDAKNEKALQLAERVQTQSVELVEPNVKFQAWLGSLPDLDGLISKSELLKTHRYMLTELSEKSKYMLSEKEEIILAKMKNTGSNAWTKLQELLTSTLLVELTDGGETKQLPLPVVRNMAYEKDPALRKKAYEAELAAYPKIEESSAASLNGIKGEVITVAKLRGYESALDKTLKDSRMDKETLDAMLDAIRESLPTFHRYYRKKAEILGHADGKLPFYDLFAPVGNADMRFTYQEARDFIVKHFGSFSEKLANYAARAFDNQWIDAETREGKRGGAFCANLHIVGESRIMANFTGSYNDVSTLAHELGHGYHGECLVQEAFFNSDYPMPIAETASILCETIIAKAALQQATPEEAFAILENDISGAGQVIVDIYSRFLFESELFARREQGSLSVNELKELMLQAQKDAYGDGLNPDLLHPYMWVCKPHYYSADYNYYNFPYAFGLLFAKGLYAVYLERGEAFVEQYDQLLSVTGKMNIADVAAIMDVDVRSIDFWRNSLALIAKDIETFVKLADSRS</sequence>
<comment type="cofactor">
    <cofactor evidence="6">
        <name>Zn(2+)</name>
        <dbReference type="ChEBI" id="CHEBI:29105"/>
    </cofactor>
    <text evidence="6">Binds 1 zinc ion.</text>
</comment>
<dbReference type="Pfam" id="PF01432">
    <property type="entry name" value="Peptidase_M3"/>
    <property type="match status" value="1"/>
</dbReference>
<evidence type="ECO:0000313" key="9">
    <source>
        <dbReference type="EMBL" id="WNC17358.1"/>
    </source>
</evidence>
<dbReference type="Gene3D" id="1.10.1370.20">
    <property type="entry name" value="Oligoendopeptidase f, C-terminal domain"/>
    <property type="match status" value="1"/>
</dbReference>
<gene>
    <name evidence="9" type="ORF">RGB73_13925</name>
</gene>
<dbReference type="Gene3D" id="1.20.140.70">
    <property type="entry name" value="Oligopeptidase f, N-terminal domain"/>
    <property type="match status" value="1"/>
</dbReference>
<protein>
    <submittedName>
        <fullName evidence="9">M3 family oligoendopeptidase</fullName>
        <ecNumber evidence="9">3.4.-.-</ecNumber>
    </submittedName>
</protein>
<dbReference type="InterPro" id="IPR034006">
    <property type="entry name" value="M3B_PepF_2"/>
</dbReference>
<dbReference type="GO" id="GO:0016787">
    <property type="term" value="F:hydrolase activity"/>
    <property type="evidence" value="ECO:0007669"/>
    <property type="project" value="UniProtKB-KW"/>
</dbReference>
<dbReference type="InterPro" id="IPR042088">
    <property type="entry name" value="OligoPept_F_C"/>
</dbReference>
<dbReference type="SUPFAM" id="SSF55486">
    <property type="entry name" value="Metalloproteases ('zincins'), catalytic domain"/>
    <property type="match status" value="1"/>
</dbReference>
<evidence type="ECO:0000256" key="6">
    <source>
        <dbReference type="RuleBase" id="RU003435"/>
    </source>
</evidence>
<keyword evidence="5 6" id="KW-0482">Metalloprotease</keyword>
<dbReference type="InterPro" id="IPR011977">
    <property type="entry name" value="Pept_M3B_clade3"/>
</dbReference>
<dbReference type="EC" id="3.4.-.-" evidence="9"/>
<evidence type="ECO:0000256" key="5">
    <source>
        <dbReference type="ARBA" id="ARBA00023049"/>
    </source>
</evidence>
<keyword evidence="3 6" id="KW-0378">Hydrolase</keyword>
<feature type="domain" description="Oligopeptidase F N-terminal" evidence="8">
    <location>
        <begin position="116"/>
        <end position="174"/>
    </location>
</feature>
<keyword evidence="10" id="KW-1185">Reference proteome</keyword>
<dbReference type="InterPro" id="IPR001567">
    <property type="entry name" value="Pept_M3A_M3B_dom"/>
</dbReference>
<proteinExistence type="inferred from homology"/>
<accession>A0ABY9TBP7</accession>
<organism evidence="9 10">
    <name type="scientific">Brevibacillus brevis</name>
    <name type="common">Bacillus brevis</name>
    <dbReference type="NCBI Taxonomy" id="1393"/>
    <lineage>
        <taxon>Bacteria</taxon>
        <taxon>Bacillati</taxon>
        <taxon>Bacillota</taxon>
        <taxon>Bacilli</taxon>
        <taxon>Bacillales</taxon>
        <taxon>Paenibacillaceae</taxon>
        <taxon>Brevibacillus</taxon>
    </lineage>
</organism>
<evidence type="ECO:0000256" key="1">
    <source>
        <dbReference type="ARBA" id="ARBA00022670"/>
    </source>
</evidence>
<keyword evidence="1 6" id="KW-0645">Protease</keyword>
<keyword evidence="2 6" id="KW-0479">Metal-binding</keyword>
<dbReference type="Pfam" id="PF08439">
    <property type="entry name" value="Peptidase_M3_N"/>
    <property type="match status" value="1"/>
</dbReference>
<dbReference type="RefSeq" id="WP_310773010.1">
    <property type="nucleotide sequence ID" value="NZ_CP134050.1"/>
</dbReference>
<evidence type="ECO:0000313" key="10">
    <source>
        <dbReference type="Proteomes" id="UP001256827"/>
    </source>
</evidence>
<keyword evidence="4 6" id="KW-0862">Zinc</keyword>
<dbReference type="PANTHER" id="PTHR34217:SF1">
    <property type="entry name" value="CARBOXYPEPTIDASE 1"/>
    <property type="match status" value="1"/>
</dbReference>
<comment type="similarity">
    <text evidence="6">Belongs to the peptidase M3 family.</text>
</comment>
<feature type="domain" description="Peptidase M3A/M3B catalytic" evidence="7">
    <location>
        <begin position="195"/>
        <end position="576"/>
    </location>
</feature>
<evidence type="ECO:0000256" key="3">
    <source>
        <dbReference type="ARBA" id="ARBA00022801"/>
    </source>
</evidence>